<dbReference type="EMBL" id="AAXG02000028">
    <property type="protein sequence ID" value="EDM99275.1"/>
    <property type="molecule type" value="Genomic_DNA"/>
</dbReference>
<name>A6NYA5_9FIRM</name>
<dbReference type="RefSeq" id="WP_006573712.1">
    <property type="nucleotide sequence ID" value="NZ_AAXG02000028.1"/>
</dbReference>
<proteinExistence type="predicted"/>
<dbReference type="AlphaFoldDB" id="A6NYA5"/>
<reference evidence="1 2" key="1">
    <citation type="submission" date="2007-04" db="EMBL/GenBank/DDBJ databases">
        <authorList>
            <person name="Fulton L."/>
            <person name="Clifton S."/>
            <person name="Fulton B."/>
            <person name="Xu J."/>
            <person name="Minx P."/>
            <person name="Pepin K.H."/>
            <person name="Johnson M."/>
            <person name="Thiruvilangam P."/>
            <person name="Bhonagiri V."/>
            <person name="Nash W.E."/>
            <person name="Mardis E.R."/>
            <person name="Wilson R.K."/>
        </authorList>
    </citation>
    <scope>NUCLEOTIDE SEQUENCE [LARGE SCALE GENOMIC DNA]</scope>
    <source>
        <strain evidence="1 2">ATCC 29799</strain>
    </source>
</reference>
<comment type="caution">
    <text evidence="1">The sequence shown here is derived from an EMBL/GenBank/DDBJ whole genome shotgun (WGS) entry which is preliminary data.</text>
</comment>
<sequence length="195" mass="22360">MDPIKGVLDEAFFKAASPECMEALSRLVDDALALRFINYLNSTTLDNPVAKIINNYLGPAIKSATFHLHLIERGSPKIVEKIELETISNMRFDQRAVIEELEFLEQNIQFVRSYIEPRKKSDYDAFLASLPPGYKTRVSANRVMFYQPHARARATGVGIIIRRRDAWTIALKGLKFREYFARAGYAMDGYMLKEF</sequence>
<keyword evidence="2" id="KW-1185">Reference proteome</keyword>
<reference evidence="1 2" key="2">
    <citation type="submission" date="2007-06" db="EMBL/GenBank/DDBJ databases">
        <title>Draft genome sequence of Pseudoflavonifractor capillosus ATCC 29799.</title>
        <authorList>
            <person name="Sudarsanam P."/>
            <person name="Ley R."/>
            <person name="Guruge J."/>
            <person name="Turnbaugh P.J."/>
            <person name="Mahowald M."/>
            <person name="Liep D."/>
            <person name="Gordon J."/>
        </authorList>
    </citation>
    <scope>NUCLEOTIDE SEQUENCE [LARGE SCALE GENOMIC DNA]</scope>
    <source>
        <strain evidence="1 2">ATCC 29799</strain>
    </source>
</reference>
<evidence type="ECO:0000313" key="1">
    <source>
        <dbReference type="EMBL" id="EDM99275.1"/>
    </source>
</evidence>
<organism evidence="1 2">
    <name type="scientific">Pseudoflavonifractor capillosus ATCC 29799</name>
    <dbReference type="NCBI Taxonomy" id="411467"/>
    <lineage>
        <taxon>Bacteria</taxon>
        <taxon>Bacillati</taxon>
        <taxon>Bacillota</taxon>
        <taxon>Clostridia</taxon>
        <taxon>Eubacteriales</taxon>
        <taxon>Oscillospiraceae</taxon>
        <taxon>Pseudoflavonifractor</taxon>
    </lineage>
</organism>
<dbReference type="STRING" id="411467.BACCAP_03204"/>
<protein>
    <submittedName>
        <fullName evidence="1">Uncharacterized protein</fullName>
    </submittedName>
</protein>
<accession>A6NYA5</accession>
<dbReference type="Proteomes" id="UP000003639">
    <property type="component" value="Unassembled WGS sequence"/>
</dbReference>
<gene>
    <name evidence="1" type="ORF">BACCAP_03204</name>
</gene>
<evidence type="ECO:0000313" key="2">
    <source>
        <dbReference type="Proteomes" id="UP000003639"/>
    </source>
</evidence>